<protein>
    <submittedName>
        <fullName evidence="3">Uncharacterized protein LOC127750793</fullName>
    </submittedName>
</protein>
<dbReference type="AlphaFoldDB" id="A0A9C6X508"/>
<dbReference type="Proteomes" id="UP000504606">
    <property type="component" value="Unplaced"/>
</dbReference>
<gene>
    <name evidence="3" type="primary">LOC127750793</name>
</gene>
<feature type="compositionally biased region" description="Polar residues" evidence="1">
    <location>
        <begin position="53"/>
        <end position="65"/>
    </location>
</feature>
<keyword evidence="2" id="KW-1185">Reference proteome</keyword>
<proteinExistence type="predicted"/>
<evidence type="ECO:0000256" key="1">
    <source>
        <dbReference type="SAM" id="MobiDB-lite"/>
    </source>
</evidence>
<dbReference type="GeneID" id="127750793"/>
<dbReference type="KEGG" id="foc:127750793"/>
<name>A0A9C6X508_FRAOC</name>
<organism evidence="2 3">
    <name type="scientific">Frankliniella occidentalis</name>
    <name type="common">Western flower thrips</name>
    <name type="synonym">Euthrips occidentalis</name>
    <dbReference type="NCBI Taxonomy" id="133901"/>
    <lineage>
        <taxon>Eukaryota</taxon>
        <taxon>Metazoa</taxon>
        <taxon>Ecdysozoa</taxon>
        <taxon>Arthropoda</taxon>
        <taxon>Hexapoda</taxon>
        <taxon>Insecta</taxon>
        <taxon>Pterygota</taxon>
        <taxon>Neoptera</taxon>
        <taxon>Paraneoptera</taxon>
        <taxon>Thysanoptera</taxon>
        <taxon>Terebrantia</taxon>
        <taxon>Thripoidea</taxon>
        <taxon>Thripidae</taxon>
        <taxon>Frankliniella</taxon>
    </lineage>
</organism>
<feature type="compositionally biased region" description="Basic and acidic residues" evidence="1">
    <location>
        <begin position="70"/>
        <end position="83"/>
    </location>
</feature>
<reference evidence="3" key="1">
    <citation type="submission" date="2025-08" db="UniProtKB">
        <authorList>
            <consortium name="RefSeq"/>
        </authorList>
    </citation>
    <scope>IDENTIFICATION</scope>
    <source>
        <tissue evidence="3">Whole organism</tissue>
    </source>
</reference>
<sequence>MQAGGPGPPRGGDHDEDEEEEEEESPRRVKRCREAQILQTLVSGPLTVRQAVSTSRSLQVSSLPSIQEKPFQDKSEFSEKDFPSAESGAPGFAPPAPPPPPSVSRPTGCKEVASAGPSGYRSRRAGHALVGHALAGLALVGSSAPARSPRPVGGGRPCRGHNIMSHFSKRLVRYRERVPNRYYLCHIITHVT</sequence>
<evidence type="ECO:0000313" key="2">
    <source>
        <dbReference type="Proteomes" id="UP000504606"/>
    </source>
</evidence>
<dbReference type="RefSeq" id="XP_052129249.1">
    <property type="nucleotide sequence ID" value="XM_052273289.1"/>
</dbReference>
<feature type="compositionally biased region" description="Pro residues" evidence="1">
    <location>
        <begin position="92"/>
        <end position="103"/>
    </location>
</feature>
<feature type="compositionally biased region" description="Acidic residues" evidence="1">
    <location>
        <begin position="14"/>
        <end position="24"/>
    </location>
</feature>
<feature type="region of interest" description="Disordered" evidence="1">
    <location>
        <begin position="1"/>
        <end position="32"/>
    </location>
</feature>
<feature type="region of interest" description="Disordered" evidence="1">
    <location>
        <begin position="53"/>
        <end position="120"/>
    </location>
</feature>
<evidence type="ECO:0000313" key="3">
    <source>
        <dbReference type="RefSeq" id="XP_052129249.1"/>
    </source>
</evidence>
<accession>A0A9C6X508</accession>